<protein>
    <submittedName>
        <fullName evidence="1">Uncharacterized protein</fullName>
    </submittedName>
</protein>
<dbReference type="RefSeq" id="WP_184585719.1">
    <property type="nucleotide sequence ID" value="NZ_JACHLI010000001.1"/>
</dbReference>
<comment type="caution">
    <text evidence="1">The sequence shown here is derived from an EMBL/GenBank/DDBJ whole genome shotgun (WGS) entry which is preliminary data.</text>
</comment>
<name>A0A7W7NZM3_PSENT</name>
<evidence type="ECO:0000313" key="1">
    <source>
        <dbReference type="EMBL" id="MBB4861455.1"/>
    </source>
</evidence>
<dbReference type="Proteomes" id="UP000566995">
    <property type="component" value="Unassembled WGS sequence"/>
</dbReference>
<dbReference type="AlphaFoldDB" id="A0A7W7NZM3"/>
<accession>A0A7W7NZM3</accession>
<dbReference type="EMBL" id="JACHLI010000001">
    <property type="protein sequence ID" value="MBB4861455.1"/>
    <property type="molecule type" value="Genomic_DNA"/>
</dbReference>
<sequence length="217" mass="23503">MIAITTHKAAAVVQNQGAVAQAVLADDHGDMLRGFAMMLRGARSPAEKLEDVANTVSRLLGAGKHFKPELIQLSSGVLPQDGQLCVWVEIGCGMNLHVGSLNDQDEVQFPAYGQNEVASLAVSRMIGWFALPTSDVRDASASWVSFSSSVQPGRTEDILVIDQAGQFHIGQLKGKNFFFPSYGQQTMEFVEATNLSHFMPMSLFKESAMQALQTLEA</sequence>
<evidence type="ECO:0000313" key="2">
    <source>
        <dbReference type="Proteomes" id="UP000566995"/>
    </source>
</evidence>
<gene>
    <name evidence="1" type="ORF">HNP46_000266</name>
</gene>
<proteinExistence type="predicted"/>
<reference evidence="1 2" key="1">
    <citation type="submission" date="2020-08" db="EMBL/GenBank/DDBJ databases">
        <title>Functional genomics of gut bacteria from endangered species of beetles.</title>
        <authorList>
            <person name="Carlos-Shanley C."/>
        </authorList>
    </citation>
    <scope>NUCLEOTIDE SEQUENCE [LARGE SCALE GENOMIC DNA]</scope>
    <source>
        <strain evidence="1 2">S00179</strain>
    </source>
</reference>
<organism evidence="1 2">
    <name type="scientific">Pseudomonas nitroreducens</name>
    <dbReference type="NCBI Taxonomy" id="46680"/>
    <lineage>
        <taxon>Bacteria</taxon>
        <taxon>Pseudomonadati</taxon>
        <taxon>Pseudomonadota</taxon>
        <taxon>Gammaproteobacteria</taxon>
        <taxon>Pseudomonadales</taxon>
        <taxon>Pseudomonadaceae</taxon>
        <taxon>Pseudomonas</taxon>
    </lineage>
</organism>